<accession>A0A8H6YE08</accession>
<proteinExistence type="predicted"/>
<dbReference type="Proteomes" id="UP000623467">
    <property type="component" value="Unassembled WGS sequence"/>
</dbReference>
<comment type="caution">
    <text evidence="1">The sequence shown here is derived from an EMBL/GenBank/DDBJ whole genome shotgun (WGS) entry which is preliminary data.</text>
</comment>
<dbReference type="Pfam" id="PF11927">
    <property type="entry name" value="HODM_asu-like"/>
    <property type="match status" value="1"/>
</dbReference>
<name>A0A8H6YE08_9AGAR</name>
<gene>
    <name evidence="1" type="ORF">MSAN_01279600</name>
</gene>
<evidence type="ECO:0000313" key="2">
    <source>
        <dbReference type="Proteomes" id="UP000623467"/>
    </source>
</evidence>
<dbReference type="InterPro" id="IPR021848">
    <property type="entry name" value="HODM_asu-like"/>
</dbReference>
<evidence type="ECO:0000313" key="1">
    <source>
        <dbReference type="EMBL" id="KAF7359370.1"/>
    </source>
</evidence>
<dbReference type="AlphaFoldDB" id="A0A8H6YE08"/>
<sequence length="393" mass="45787">MSMPTISRNEAAICSLLLVGALLLLFGRARRKPAQIDYFALAGIRAPVPLLDFDVDKTKARPYRPFRWEYHQTMSLKNMDPDRWIELESTYKERIQQRMDLYAKHGKKIIDSQPGSEDACRELMQMVIQFVCARYPRQFIMDASGIFYNNILGITSNTRTMHPLVFLLQHIPEDFLLTQEDKKTGLYVFRAGVSCSALGWNVSTKIGLPLHDIHKPVPDYKEKMEFSMNRFFTNMKVEKPIQRGSWGIEHGQPLYLQEEDPDFRVPVPDLKLSDLHLRVDWQTLRRQAVSLTAFDNDIDFTSQVTAITGYRPLFTPITDFRSEPYIPKLLLKILRDGKPSFMEYKGFSLFEHVVMPALEEWAKEQEEKGWVPPEWEERTLAEDPFFPGWESKL</sequence>
<organism evidence="1 2">
    <name type="scientific">Mycena sanguinolenta</name>
    <dbReference type="NCBI Taxonomy" id="230812"/>
    <lineage>
        <taxon>Eukaryota</taxon>
        <taxon>Fungi</taxon>
        <taxon>Dikarya</taxon>
        <taxon>Basidiomycota</taxon>
        <taxon>Agaricomycotina</taxon>
        <taxon>Agaricomycetes</taxon>
        <taxon>Agaricomycetidae</taxon>
        <taxon>Agaricales</taxon>
        <taxon>Marasmiineae</taxon>
        <taxon>Mycenaceae</taxon>
        <taxon>Mycena</taxon>
    </lineage>
</organism>
<reference evidence="1" key="1">
    <citation type="submission" date="2020-05" db="EMBL/GenBank/DDBJ databases">
        <title>Mycena genomes resolve the evolution of fungal bioluminescence.</title>
        <authorList>
            <person name="Tsai I.J."/>
        </authorList>
    </citation>
    <scope>NUCLEOTIDE SEQUENCE</scope>
    <source>
        <strain evidence="1">160909Yilan</strain>
    </source>
</reference>
<keyword evidence="2" id="KW-1185">Reference proteome</keyword>
<protein>
    <submittedName>
        <fullName evidence="1">Uncharacterized protein</fullName>
    </submittedName>
</protein>
<dbReference type="EMBL" id="JACAZH010000009">
    <property type="protein sequence ID" value="KAF7359370.1"/>
    <property type="molecule type" value="Genomic_DNA"/>
</dbReference>
<dbReference type="OrthoDB" id="5043642at2759"/>